<organism evidence="2 3">
    <name type="scientific">Halapricum salinum</name>
    <dbReference type="NCBI Taxonomy" id="1457250"/>
    <lineage>
        <taxon>Archaea</taxon>
        <taxon>Methanobacteriati</taxon>
        <taxon>Methanobacteriota</taxon>
        <taxon>Stenosarchaea group</taxon>
        <taxon>Halobacteria</taxon>
        <taxon>Halobacteriales</taxon>
        <taxon>Haloarculaceae</taxon>
        <taxon>Halapricum</taxon>
    </lineage>
</organism>
<dbReference type="PROSITE" id="PS51747">
    <property type="entry name" value="CYT_DCMP_DEAMINASES_2"/>
    <property type="match status" value="1"/>
</dbReference>
<feature type="domain" description="CMP/dCMP-type deaminase" evidence="1">
    <location>
        <begin position="6"/>
        <end position="118"/>
    </location>
</feature>
<dbReference type="GeneID" id="39846413"/>
<dbReference type="STRING" id="1457250.GCA_000755225_02504"/>
<name>A0A4D6HAV1_9EURY</name>
<evidence type="ECO:0000259" key="1">
    <source>
        <dbReference type="PROSITE" id="PS51747"/>
    </source>
</evidence>
<dbReference type="Pfam" id="PF00383">
    <property type="entry name" value="dCMP_cyt_deam_1"/>
    <property type="match status" value="1"/>
</dbReference>
<dbReference type="GO" id="GO:0003824">
    <property type="term" value="F:catalytic activity"/>
    <property type="evidence" value="ECO:0007669"/>
    <property type="project" value="InterPro"/>
</dbReference>
<dbReference type="CDD" id="cd01285">
    <property type="entry name" value="nucleoside_deaminase"/>
    <property type="match status" value="1"/>
</dbReference>
<dbReference type="EMBL" id="CP031310">
    <property type="protein sequence ID" value="QCC49897.1"/>
    <property type="molecule type" value="Genomic_DNA"/>
</dbReference>
<reference evidence="2 3" key="1">
    <citation type="journal article" date="2019" name="Nat. Commun.">
        <title>A new type of DNA phosphorothioation-based antiviral system in archaea.</title>
        <authorList>
            <person name="Xiong L."/>
            <person name="Liu S."/>
            <person name="Chen S."/>
            <person name="Xiao Y."/>
            <person name="Zhu B."/>
            <person name="Gao Y."/>
            <person name="Zhang Y."/>
            <person name="Chen B."/>
            <person name="Luo J."/>
            <person name="Deng Z."/>
            <person name="Chen X."/>
            <person name="Wang L."/>
            <person name="Chen S."/>
        </authorList>
    </citation>
    <scope>NUCLEOTIDE SEQUENCE [LARGE SCALE GENOMIC DNA]</scope>
    <source>
        <strain evidence="2 3">CBA1105</strain>
    </source>
</reference>
<accession>A0A4D6HAV1</accession>
<keyword evidence="3" id="KW-1185">Reference proteome</keyword>
<dbReference type="Gene3D" id="3.40.140.10">
    <property type="entry name" value="Cytidine Deaminase, domain 2"/>
    <property type="match status" value="1"/>
</dbReference>
<dbReference type="AlphaFoldDB" id="A0A4D6HAV1"/>
<dbReference type="PANTHER" id="PTHR11079:SF179">
    <property type="entry name" value="TRNA(ADENINE(34)) DEAMINASE, CHLOROPLASTIC"/>
    <property type="match status" value="1"/>
</dbReference>
<dbReference type="PANTHER" id="PTHR11079">
    <property type="entry name" value="CYTOSINE DEAMINASE FAMILY MEMBER"/>
    <property type="match status" value="1"/>
</dbReference>
<sequence length="154" mass="16355">MDLATFDHEPFVERAIELAREAGARGDGPYGTILVRDGEIVAEAQNREHTDDDLALHPELTLAREAAREMTAAERARTVMYTSTEPCPMCASGIVYADLGGVVYSVSGAAVEATVGGETGLPCEAIFDSFGVQIPVVGDVLESEGLAVHREFEG</sequence>
<dbReference type="SUPFAM" id="SSF53927">
    <property type="entry name" value="Cytidine deaminase-like"/>
    <property type="match status" value="1"/>
</dbReference>
<dbReference type="OrthoDB" id="7284at2157"/>
<dbReference type="RefSeq" id="WP_049993340.1">
    <property type="nucleotide sequence ID" value="NZ_CP031310.1"/>
</dbReference>
<evidence type="ECO:0000313" key="3">
    <source>
        <dbReference type="Proteomes" id="UP000296706"/>
    </source>
</evidence>
<proteinExistence type="predicted"/>
<protein>
    <submittedName>
        <fullName evidence="2">Nucleoside deaminase</fullName>
    </submittedName>
</protein>
<dbReference type="InterPro" id="IPR016193">
    <property type="entry name" value="Cytidine_deaminase-like"/>
</dbReference>
<dbReference type="Proteomes" id="UP000296706">
    <property type="component" value="Chromosome"/>
</dbReference>
<dbReference type="KEGG" id="hsn:DV733_01055"/>
<gene>
    <name evidence="2" type="ORF">DV733_01055</name>
</gene>
<dbReference type="InterPro" id="IPR002125">
    <property type="entry name" value="CMP_dCMP_dom"/>
</dbReference>
<evidence type="ECO:0000313" key="2">
    <source>
        <dbReference type="EMBL" id="QCC49897.1"/>
    </source>
</evidence>